<gene>
    <name evidence="15" type="ORF">OSB1V03_LOCUS8536</name>
</gene>
<comment type="subcellular location">
    <subcellularLocation>
        <location evidence="13">Nucleus</location>
    </subcellularLocation>
</comment>
<comment type="pathway">
    <text evidence="1 13">Purine metabolism; AMP biosynthesis via salvage pathway; AMP from adenosine: step 1/1.</text>
</comment>
<keyword evidence="9 13" id="KW-0460">Magnesium</keyword>
<accession>A0A7R9Q0V7</accession>
<keyword evidence="13" id="KW-0539">Nucleus</keyword>
<comment type="function">
    <text evidence="13">ATP dependent phosphorylation of adenosine and other related nucleoside analogs to monophosphate derivatives.</text>
</comment>
<dbReference type="Gene3D" id="3.30.1110.10">
    <property type="match status" value="1"/>
</dbReference>
<keyword evidence="4 13" id="KW-0808">Transferase</keyword>
<keyword evidence="6 13" id="KW-0547">Nucleotide-binding</keyword>
<dbReference type="GO" id="GO:0004001">
    <property type="term" value="F:adenosine kinase activity"/>
    <property type="evidence" value="ECO:0007669"/>
    <property type="project" value="UniProtKB-UniRule"/>
</dbReference>
<comment type="catalytic activity">
    <reaction evidence="10 13">
        <text>adenosine + ATP = AMP + ADP + H(+)</text>
        <dbReference type="Rhea" id="RHEA:20824"/>
        <dbReference type="ChEBI" id="CHEBI:15378"/>
        <dbReference type="ChEBI" id="CHEBI:16335"/>
        <dbReference type="ChEBI" id="CHEBI:30616"/>
        <dbReference type="ChEBI" id="CHEBI:456215"/>
        <dbReference type="ChEBI" id="CHEBI:456216"/>
        <dbReference type="EC" id="2.7.1.20"/>
    </reaction>
</comment>
<comment type="similarity">
    <text evidence="2 13">Belongs to the carbohydrate kinase PfkB family.</text>
</comment>
<evidence type="ECO:0000256" key="5">
    <source>
        <dbReference type="ARBA" id="ARBA00022726"/>
    </source>
</evidence>
<keyword evidence="16" id="KW-1185">Reference proteome</keyword>
<proteinExistence type="inferred from homology"/>
<dbReference type="GO" id="GO:0044209">
    <property type="term" value="P:AMP salvage"/>
    <property type="evidence" value="ECO:0007669"/>
    <property type="project" value="UniProtKB-UniRule"/>
</dbReference>
<dbReference type="Pfam" id="PF00294">
    <property type="entry name" value="PfkB"/>
    <property type="match status" value="1"/>
</dbReference>
<dbReference type="CDD" id="cd01168">
    <property type="entry name" value="adenosine_kinase"/>
    <property type="match status" value="1"/>
</dbReference>
<dbReference type="EMBL" id="CAJPIZ010005376">
    <property type="protein sequence ID" value="CAG2108544.1"/>
    <property type="molecule type" value="Genomic_DNA"/>
</dbReference>
<feature type="domain" description="Carbohydrate kinase PfkB" evidence="14">
    <location>
        <begin position="45"/>
        <end position="340"/>
    </location>
</feature>
<dbReference type="InterPro" id="IPR011611">
    <property type="entry name" value="PfkB_dom"/>
</dbReference>
<comment type="cofactor">
    <cofactor evidence="13">
        <name>Mg(2+)</name>
        <dbReference type="ChEBI" id="CHEBI:18420"/>
    </cofactor>
    <text evidence="13">Binds 3 Mg(2+) ions per subunit.</text>
</comment>
<dbReference type="PANTHER" id="PTHR45769">
    <property type="entry name" value="ADENOSINE KINASE"/>
    <property type="match status" value="1"/>
</dbReference>
<evidence type="ECO:0000256" key="13">
    <source>
        <dbReference type="RuleBase" id="RU368116"/>
    </source>
</evidence>
<dbReference type="EC" id="2.7.1.20" evidence="3 13"/>
<evidence type="ECO:0000256" key="10">
    <source>
        <dbReference type="ARBA" id="ARBA00051362"/>
    </source>
</evidence>
<feature type="active site" description="Proton acceptor" evidence="12">
    <location>
        <position position="301"/>
    </location>
</feature>
<dbReference type="Gene3D" id="3.40.1190.20">
    <property type="match status" value="1"/>
</dbReference>
<dbReference type="PANTHER" id="PTHR45769:SF3">
    <property type="entry name" value="ADENOSINE KINASE"/>
    <property type="match status" value="1"/>
</dbReference>
<dbReference type="GO" id="GO:0006166">
    <property type="term" value="P:purine ribonucleoside salvage"/>
    <property type="evidence" value="ECO:0007669"/>
    <property type="project" value="UniProtKB-KW"/>
</dbReference>
<dbReference type="InterPro" id="IPR029056">
    <property type="entry name" value="Ribokinase-like"/>
</dbReference>
<evidence type="ECO:0000313" key="16">
    <source>
        <dbReference type="Proteomes" id="UP000759131"/>
    </source>
</evidence>
<evidence type="ECO:0000256" key="8">
    <source>
        <dbReference type="ARBA" id="ARBA00022840"/>
    </source>
</evidence>
<dbReference type="UniPathway" id="UPA00588">
    <property type="reaction ID" value="UER00659"/>
</dbReference>
<evidence type="ECO:0000256" key="4">
    <source>
        <dbReference type="ARBA" id="ARBA00022679"/>
    </source>
</evidence>
<evidence type="ECO:0000256" key="12">
    <source>
        <dbReference type="PIRSR" id="PIRSR601805-1"/>
    </source>
</evidence>
<dbReference type="GO" id="GO:0005634">
    <property type="term" value="C:nucleus"/>
    <property type="evidence" value="ECO:0007669"/>
    <property type="project" value="UniProtKB-SubCell"/>
</dbReference>
<evidence type="ECO:0000256" key="6">
    <source>
        <dbReference type="ARBA" id="ARBA00022741"/>
    </source>
</evidence>
<dbReference type="OrthoDB" id="432447at2759"/>
<evidence type="ECO:0000256" key="3">
    <source>
        <dbReference type="ARBA" id="ARBA00012119"/>
    </source>
</evidence>
<dbReference type="PRINTS" id="PR00989">
    <property type="entry name" value="ADENOKINASE"/>
</dbReference>
<organism evidence="15">
    <name type="scientific">Medioppia subpectinata</name>
    <dbReference type="NCBI Taxonomy" id="1979941"/>
    <lineage>
        <taxon>Eukaryota</taxon>
        <taxon>Metazoa</taxon>
        <taxon>Ecdysozoa</taxon>
        <taxon>Arthropoda</taxon>
        <taxon>Chelicerata</taxon>
        <taxon>Arachnida</taxon>
        <taxon>Acari</taxon>
        <taxon>Acariformes</taxon>
        <taxon>Sarcoptiformes</taxon>
        <taxon>Oribatida</taxon>
        <taxon>Brachypylina</taxon>
        <taxon>Oppioidea</taxon>
        <taxon>Oppiidae</taxon>
        <taxon>Medioppia</taxon>
    </lineage>
</organism>
<comment type="subunit">
    <text evidence="13">Monomer.</text>
</comment>
<evidence type="ECO:0000256" key="9">
    <source>
        <dbReference type="ARBA" id="ARBA00022842"/>
    </source>
</evidence>
<evidence type="ECO:0000313" key="15">
    <source>
        <dbReference type="EMBL" id="CAD7628114.1"/>
    </source>
</evidence>
<evidence type="ECO:0000256" key="7">
    <source>
        <dbReference type="ARBA" id="ARBA00022777"/>
    </source>
</evidence>
<name>A0A7R9Q0V7_9ACAR</name>
<evidence type="ECO:0000256" key="2">
    <source>
        <dbReference type="ARBA" id="ARBA00010688"/>
    </source>
</evidence>
<keyword evidence="7 13" id="KW-0418">Kinase</keyword>
<dbReference type="AlphaFoldDB" id="A0A7R9Q0V7"/>
<dbReference type="InterPro" id="IPR001805">
    <property type="entry name" value="Adenokinase"/>
</dbReference>
<dbReference type="GO" id="GO:0006144">
    <property type="term" value="P:purine nucleobase metabolic process"/>
    <property type="evidence" value="ECO:0007669"/>
    <property type="project" value="TreeGrafter"/>
</dbReference>
<dbReference type="Proteomes" id="UP000759131">
    <property type="component" value="Unassembled WGS sequence"/>
</dbReference>
<evidence type="ECO:0000256" key="11">
    <source>
        <dbReference type="ARBA" id="ARBA00068771"/>
    </source>
</evidence>
<keyword evidence="8 13" id="KW-0067">ATP-binding</keyword>
<evidence type="ECO:0000259" key="14">
    <source>
        <dbReference type="Pfam" id="PF00294"/>
    </source>
</evidence>
<dbReference type="GO" id="GO:0005524">
    <property type="term" value="F:ATP binding"/>
    <property type="evidence" value="ECO:0007669"/>
    <property type="project" value="UniProtKB-UniRule"/>
</dbReference>
<dbReference type="GO" id="GO:0005829">
    <property type="term" value="C:cytosol"/>
    <property type="evidence" value="ECO:0007669"/>
    <property type="project" value="TreeGrafter"/>
</dbReference>
<reference evidence="15" key="1">
    <citation type="submission" date="2020-11" db="EMBL/GenBank/DDBJ databases">
        <authorList>
            <person name="Tran Van P."/>
        </authorList>
    </citation>
    <scope>NUCLEOTIDE SEQUENCE</scope>
</reference>
<dbReference type="FunFam" id="3.40.1190.20:FF:000076">
    <property type="entry name" value="Adenosine kinase"/>
    <property type="match status" value="1"/>
</dbReference>
<dbReference type="EMBL" id="OC859951">
    <property type="protein sequence ID" value="CAD7628114.1"/>
    <property type="molecule type" value="Genomic_DNA"/>
</dbReference>
<dbReference type="SUPFAM" id="SSF53613">
    <property type="entry name" value="Ribokinase-like"/>
    <property type="match status" value="1"/>
</dbReference>
<keyword evidence="5 13" id="KW-0660">Purine salvage</keyword>
<sequence>MSDLSEGIILGIGNPLLDITCNVSDEFLTKWKLNANDAIMTEGESHDKLFTEITANYQCQYIAGGSCQNTLRTIQWMLSKPNLVTCFGGVGDDEFGRIMADKSREVGLNSVYRVDKLVPTGKCACLISQGNACRSLVAYLGASQSFNIQHVLDNYSYVEKAKIIYSTGYHLAVSKESILNLADHAHSNAGKLFAFNLSAPYISQVFGKDLLEVVPYMDILFGNETEAAAFAELNGWQTKDLKQVAKLAADMPCRRPDGRIVVITQGVDAVLVATTAHHEVREYPVPVVPESEIVDTIGAGDAFVGGYFAQLVRYRPIDVCVRSGVYAAQQVIRQIGAHFPQQMTFDE</sequence>
<evidence type="ECO:0000256" key="1">
    <source>
        <dbReference type="ARBA" id="ARBA00004801"/>
    </source>
</evidence>
<protein>
    <recommendedName>
        <fullName evidence="11 13">Adenosine kinase</fullName>
        <shortName evidence="13">AK</shortName>
        <ecNumber evidence="3 13">2.7.1.20</ecNumber>
    </recommendedName>
    <alternativeName>
        <fullName evidence="13">Adenosine 5'-phosphotransferase</fullName>
    </alternativeName>
</protein>